<comment type="subcellular location">
    <subcellularLocation>
        <location evidence="1">Cell membrane</location>
        <topology evidence="1">Peripheral membrane protein</topology>
        <orientation evidence="1">Cytoplasmic side</orientation>
    </subcellularLocation>
</comment>
<dbReference type="GO" id="GO:0005886">
    <property type="term" value="C:plasma membrane"/>
    <property type="evidence" value="ECO:0007669"/>
    <property type="project" value="UniProtKB-SubCell"/>
</dbReference>
<dbReference type="GO" id="GO:0005047">
    <property type="term" value="F:signal recognition particle binding"/>
    <property type="evidence" value="ECO:0007669"/>
    <property type="project" value="TreeGrafter"/>
</dbReference>
<dbReference type="GO" id="GO:0003924">
    <property type="term" value="F:GTPase activity"/>
    <property type="evidence" value="ECO:0007669"/>
    <property type="project" value="InterPro"/>
</dbReference>
<dbReference type="Gene3D" id="3.40.50.300">
    <property type="entry name" value="P-loop containing nucleotide triphosphate hydrolases"/>
    <property type="match status" value="1"/>
</dbReference>
<keyword evidence="7" id="KW-1005">Bacterial flagellum biogenesis</keyword>
<evidence type="ECO:0000256" key="1">
    <source>
        <dbReference type="ARBA" id="ARBA00004413"/>
    </source>
</evidence>
<keyword evidence="8" id="KW-0653">Protein transport</keyword>
<keyword evidence="9" id="KW-0342">GTP-binding</keyword>
<evidence type="ECO:0000256" key="7">
    <source>
        <dbReference type="ARBA" id="ARBA00022795"/>
    </source>
</evidence>
<protein>
    <recommendedName>
        <fullName evidence="3">Flagellar biosynthesis protein FlhF</fullName>
    </recommendedName>
    <alternativeName>
        <fullName evidence="13">Flagella-associated GTP-binding protein</fullName>
    </alternativeName>
</protein>
<evidence type="ECO:0000313" key="17">
    <source>
        <dbReference type="EMBL" id="VAW83352.1"/>
    </source>
</evidence>
<dbReference type="CDD" id="cd17873">
    <property type="entry name" value="FlhF"/>
    <property type="match status" value="1"/>
</dbReference>
<organism evidence="17">
    <name type="scientific">hydrothermal vent metagenome</name>
    <dbReference type="NCBI Taxonomy" id="652676"/>
    <lineage>
        <taxon>unclassified sequences</taxon>
        <taxon>metagenomes</taxon>
        <taxon>ecological metagenomes</taxon>
    </lineage>
</organism>
<dbReference type="SMART" id="SM00382">
    <property type="entry name" value="AAA"/>
    <property type="match status" value="1"/>
</dbReference>
<dbReference type="InterPro" id="IPR020006">
    <property type="entry name" value="FlhF"/>
</dbReference>
<keyword evidence="17" id="KW-0966">Cell projection</keyword>
<dbReference type="EMBL" id="UOFM01000533">
    <property type="protein sequence ID" value="VAW83352.1"/>
    <property type="molecule type" value="Genomic_DNA"/>
</dbReference>
<evidence type="ECO:0000256" key="11">
    <source>
        <dbReference type="ARBA" id="ARBA00023225"/>
    </source>
</evidence>
<dbReference type="FunFam" id="3.40.50.300:FF:000695">
    <property type="entry name" value="Flagellar biosynthesis regulator FlhF"/>
    <property type="match status" value="1"/>
</dbReference>
<dbReference type="Gene3D" id="1.20.120.1380">
    <property type="entry name" value="Flagellar FlhF biosynthesis protein, N domain"/>
    <property type="match status" value="1"/>
</dbReference>
<dbReference type="PANTHER" id="PTHR43134:SF3">
    <property type="entry name" value="FLAGELLAR BIOSYNTHESIS PROTEIN FLHF"/>
    <property type="match status" value="1"/>
</dbReference>
<name>A0A3B0Z715_9ZZZZ</name>
<dbReference type="GO" id="GO:0044781">
    <property type="term" value="P:bacterial-type flagellum organization"/>
    <property type="evidence" value="ECO:0007669"/>
    <property type="project" value="UniProtKB-KW"/>
</dbReference>
<evidence type="ECO:0000256" key="6">
    <source>
        <dbReference type="ARBA" id="ARBA00022741"/>
    </source>
</evidence>
<evidence type="ECO:0000256" key="9">
    <source>
        <dbReference type="ARBA" id="ARBA00023134"/>
    </source>
</evidence>
<keyword evidence="5" id="KW-1003">Cell membrane</keyword>
<sequence length="416" mass="45470">MKVKRFFAPDMRQAIRLVREEQGPDAVILSNRKVDGGIEIIASMDYDESLLDSGSNTPEEQADEARVPEEMTETAVTDRAADTYTRQAEPVARQAASRPSVAWSQDPSIVAMRDEIRQLRGLLEDQLAHLAWGDMKRREPLHADVMRRLGSMELSSTLVEQISAPAVHARDEDHAWQLAMTELAASIPVADNDFMDEGGIVALVGSTGVGKTTSIAKLAARYVLRHGQRHVALVTTDSYRIGAHEQLMTYGRLLGIPVQVASDHNELRSTLNSLSDKRLVLIDTAGMSQRDVRLTEQFATLADTGLPIRTLLVLSATVHPSVMDETIRAFSGVPLDGAILTKLDEAASLGGVLSAVIEQQLPLRFVTNGQRVPEDIQVARVNELVQQATVLASERELPTESVMAETFGGCRANVHV</sequence>
<keyword evidence="4" id="KW-0813">Transport</keyword>
<evidence type="ECO:0000259" key="16">
    <source>
        <dbReference type="SMART" id="SM00962"/>
    </source>
</evidence>
<evidence type="ECO:0000256" key="13">
    <source>
        <dbReference type="ARBA" id="ARBA00030866"/>
    </source>
</evidence>
<evidence type="ECO:0000256" key="2">
    <source>
        <dbReference type="ARBA" id="ARBA00008531"/>
    </source>
</evidence>
<dbReference type="PANTHER" id="PTHR43134">
    <property type="entry name" value="SIGNAL RECOGNITION PARTICLE RECEPTOR SUBUNIT ALPHA"/>
    <property type="match status" value="1"/>
</dbReference>
<dbReference type="GO" id="GO:0006614">
    <property type="term" value="P:SRP-dependent cotranslational protein targeting to membrane"/>
    <property type="evidence" value="ECO:0007669"/>
    <property type="project" value="InterPro"/>
</dbReference>
<evidence type="ECO:0000256" key="5">
    <source>
        <dbReference type="ARBA" id="ARBA00022475"/>
    </source>
</evidence>
<comment type="function">
    <text evidence="12">Necessary for flagellar biosynthesis. May be involved in translocation of the flagellum.</text>
</comment>
<dbReference type="InterPro" id="IPR003593">
    <property type="entry name" value="AAA+_ATPase"/>
</dbReference>
<reference evidence="17" key="1">
    <citation type="submission" date="2018-06" db="EMBL/GenBank/DDBJ databases">
        <authorList>
            <person name="Zhirakovskaya E."/>
        </authorList>
    </citation>
    <scope>NUCLEOTIDE SEQUENCE</scope>
</reference>
<evidence type="ECO:0000256" key="4">
    <source>
        <dbReference type="ARBA" id="ARBA00022448"/>
    </source>
</evidence>
<keyword evidence="17" id="KW-0969">Cilium</keyword>
<dbReference type="SMART" id="SM00962">
    <property type="entry name" value="SRP54"/>
    <property type="match status" value="1"/>
</dbReference>
<keyword evidence="11" id="KW-1006">Bacterial flagellum protein export</keyword>
<dbReference type="AlphaFoldDB" id="A0A3B0Z715"/>
<evidence type="ECO:0000259" key="15">
    <source>
        <dbReference type="SMART" id="SM00382"/>
    </source>
</evidence>
<feature type="region of interest" description="Disordered" evidence="14">
    <location>
        <begin position="49"/>
        <end position="76"/>
    </location>
</feature>
<dbReference type="InterPro" id="IPR047040">
    <property type="entry name" value="FlhF__GTPase_dom"/>
</dbReference>
<gene>
    <name evidence="17" type="ORF">MNBD_GAMMA14-1806</name>
</gene>
<evidence type="ECO:0000256" key="14">
    <source>
        <dbReference type="SAM" id="MobiDB-lite"/>
    </source>
</evidence>
<keyword evidence="17" id="KW-0282">Flagellum</keyword>
<evidence type="ECO:0000256" key="3">
    <source>
        <dbReference type="ARBA" id="ARBA00014919"/>
    </source>
</evidence>
<evidence type="ECO:0000256" key="8">
    <source>
        <dbReference type="ARBA" id="ARBA00022927"/>
    </source>
</evidence>
<evidence type="ECO:0000256" key="12">
    <source>
        <dbReference type="ARBA" id="ARBA00025337"/>
    </source>
</evidence>
<dbReference type="SUPFAM" id="SSF52540">
    <property type="entry name" value="P-loop containing nucleoside triphosphate hydrolases"/>
    <property type="match status" value="1"/>
</dbReference>
<dbReference type="InterPro" id="IPR027417">
    <property type="entry name" value="P-loop_NTPase"/>
</dbReference>
<dbReference type="GO" id="GO:0005525">
    <property type="term" value="F:GTP binding"/>
    <property type="evidence" value="ECO:0007669"/>
    <property type="project" value="UniProtKB-KW"/>
</dbReference>
<dbReference type="NCBIfam" id="TIGR03499">
    <property type="entry name" value="FlhF"/>
    <property type="match status" value="1"/>
</dbReference>
<dbReference type="InterPro" id="IPR000897">
    <property type="entry name" value="SRP54_GTPase_dom"/>
</dbReference>
<feature type="domain" description="SRP54-type proteins GTP-binding" evidence="16">
    <location>
        <begin position="198"/>
        <end position="390"/>
    </location>
</feature>
<keyword evidence="6" id="KW-0547">Nucleotide-binding</keyword>
<keyword evidence="10" id="KW-0472">Membrane</keyword>
<evidence type="ECO:0000256" key="10">
    <source>
        <dbReference type="ARBA" id="ARBA00023136"/>
    </source>
</evidence>
<comment type="similarity">
    <text evidence="2">Belongs to the GTP-binding SRP family.</text>
</comment>
<dbReference type="Pfam" id="PF00448">
    <property type="entry name" value="SRP54"/>
    <property type="match status" value="1"/>
</dbReference>
<feature type="domain" description="AAA+ ATPase" evidence="15">
    <location>
        <begin position="197"/>
        <end position="345"/>
    </location>
</feature>
<accession>A0A3B0Z715</accession>
<dbReference type="GO" id="GO:0015031">
    <property type="term" value="P:protein transport"/>
    <property type="evidence" value="ECO:0007669"/>
    <property type="project" value="UniProtKB-KW"/>
</dbReference>
<proteinExistence type="inferred from homology"/>